<feature type="transmembrane region" description="Helical" evidence="2">
    <location>
        <begin position="68"/>
        <end position="89"/>
    </location>
</feature>
<evidence type="ECO:0008006" key="6">
    <source>
        <dbReference type="Google" id="ProtNLM"/>
    </source>
</evidence>
<feature type="transmembrane region" description="Helical" evidence="2">
    <location>
        <begin position="298"/>
        <end position="319"/>
    </location>
</feature>
<dbReference type="Proteomes" id="UP000034682">
    <property type="component" value="Unassembled WGS sequence"/>
</dbReference>
<evidence type="ECO:0000256" key="3">
    <source>
        <dbReference type="SAM" id="SignalP"/>
    </source>
</evidence>
<evidence type="ECO:0000256" key="1">
    <source>
        <dbReference type="SAM" id="MobiDB-lite"/>
    </source>
</evidence>
<dbReference type="AlphaFoldDB" id="A0A0G1VZQ6"/>
<evidence type="ECO:0000256" key="2">
    <source>
        <dbReference type="SAM" id="Phobius"/>
    </source>
</evidence>
<evidence type="ECO:0000313" key="4">
    <source>
        <dbReference type="EMBL" id="KKU75555.1"/>
    </source>
</evidence>
<feature type="transmembrane region" description="Helical" evidence="2">
    <location>
        <begin position="149"/>
        <end position="171"/>
    </location>
</feature>
<organism evidence="4 5">
    <name type="scientific">Candidatus Giovannonibacteria bacterium GW2011_GWB1_47_6b</name>
    <dbReference type="NCBI Taxonomy" id="1618655"/>
    <lineage>
        <taxon>Bacteria</taxon>
        <taxon>Candidatus Giovannoniibacteriota</taxon>
    </lineage>
</organism>
<feature type="chain" id="PRO_5002540344" description="TrbL/VirB6 plasmid conjugal transfer protein" evidence="3">
    <location>
        <begin position="33"/>
        <end position="520"/>
    </location>
</feature>
<evidence type="ECO:0000313" key="5">
    <source>
        <dbReference type="Proteomes" id="UP000034682"/>
    </source>
</evidence>
<sequence length="520" mass="55221">MSFFLKNKKYFVFVLAAAVVSNFMFLPIAALAQNITGNSVATPPGQTTAAKDDSNAGGVVGWLAGKTVLFTSSVISAILGSIFGVILFIEAQIIDYMLSPNNFSFTGSPVVTLGWGITRDLSNMFLILILLVIAFATVLKIQSYAIKQLWWKVVAVALLINFSLVFAGVIIDFAQVMTTFFLKQALGGDTGFNTGAAGTITTRLASSMQILNFYNPSKPDGALAGIGQFGASAIAAVIGIILTLVGLVITVFVFGATAIFLVVRIIYIWFLLIVIPIVCIFWILPATSGYFSKWWSTFFNWTFFAPAYMFMIYLSLSLFDAQGKLNTKAFWAFSGPGWNTAPPGLSQVGMPSAIFQWILVIAMMFGSLIVAKSFGVLPAKLISGVTGATKGAAKAAGLWGIKAQGQAALGARNFGASSSSGIVRGVTAPIRFLGKIPGLQTLGGLATGAKGGKFTAPLKNMPAIPLGWKSTPLSILSVVTQGAIAGSGIFKKKKQKFKLPSGETIELDPVEEKPEEEDKK</sequence>
<dbReference type="PATRIC" id="fig|1618655.3.peg.741"/>
<feature type="transmembrane region" description="Helical" evidence="2">
    <location>
        <begin position="266"/>
        <end position="286"/>
    </location>
</feature>
<feature type="transmembrane region" description="Helical" evidence="2">
    <location>
        <begin position="124"/>
        <end position="142"/>
    </location>
</feature>
<feature type="signal peptide" evidence="3">
    <location>
        <begin position="1"/>
        <end position="32"/>
    </location>
</feature>
<feature type="transmembrane region" description="Helical" evidence="2">
    <location>
        <begin position="229"/>
        <end position="254"/>
    </location>
</feature>
<protein>
    <recommendedName>
        <fullName evidence="6">TrbL/VirB6 plasmid conjugal transfer protein</fullName>
    </recommendedName>
</protein>
<keyword evidence="2" id="KW-0812">Transmembrane</keyword>
<proteinExistence type="predicted"/>
<keyword evidence="2" id="KW-0472">Membrane</keyword>
<feature type="transmembrane region" description="Helical" evidence="2">
    <location>
        <begin position="353"/>
        <end position="371"/>
    </location>
</feature>
<keyword evidence="3" id="KW-0732">Signal</keyword>
<dbReference type="EMBL" id="LCOK01000048">
    <property type="protein sequence ID" value="KKU75555.1"/>
    <property type="molecule type" value="Genomic_DNA"/>
</dbReference>
<keyword evidence="2" id="KW-1133">Transmembrane helix</keyword>
<accession>A0A0G1VZQ6</accession>
<reference evidence="4 5" key="1">
    <citation type="journal article" date="2015" name="Nature">
        <title>rRNA introns, odd ribosomes, and small enigmatic genomes across a large radiation of phyla.</title>
        <authorList>
            <person name="Brown C.T."/>
            <person name="Hug L.A."/>
            <person name="Thomas B.C."/>
            <person name="Sharon I."/>
            <person name="Castelle C.J."/>
            <person name="Singh A."/>
            <person name="Wilkins M.J."/>
            <person name="Williams K.H."/>
            <person name="Banfield J.F."/>
        </authorList>
    </citation>
    <scope>NUCLEOTIDE SEQUENCE [LARGE SCALE GENOMIC DNA]</scope>
</reference>
<gene>
    <name evidence="4" type="ORF">UY02_C0048G0005</name>
</gene>
<feature type="compositionally biased region" description="Basic and acidic residues" evidence="1">
    <location>
        <begin position="510"/>
        <end position="520"/>
    </location>
</feature>
<feature type="region of interest" description="Disordered" evidence="1">
    <location>
        <begin position="496"/>
        <end position="520"/>
    </location>
</feature>
<name>A0A0G1VZQ6_9BACT</name>
<comment type="caution">
    <text evidence="4">The sequence shown here is derived from an EMBL/GenBank/DDBJ whole genome shotgun (WGS) entry which is preliminary data.</text>
</comment>